<dbReference type="PROSITE" id="PS51502">
    <property type="entry name" value="S_R_A_B_BARREL"/>
    <property type="match status" value="1"/>
</dbReference>
<gene>
    <name evidence="3" type="ORF">AAHA92_28145</name>
</gene>
<dbReference type="Gene3D" id="3.30.70.100">
    <property type="match status" value="1"/>
</dbReference>
<dbReference type="PANTHER" id="PTHR33178">
    <property type="match status" value="1"/>
</dbReference>
<sequence length="106" mass="12170">MAEGKGEDVKHILLAKFKEGITEEEIQECMKRFENLVDHLPSLKSFKWGEELSIANFHQGFTHVFELTFESGEGVAEYLSHPHHVAYAEFFLPKLEKFIAVDFAAK</sequence>
<dbReference type="InterPro" id="IPR013097">
    <property type="entry name" value="Dabb"/>
</dbReference>
<dbReference type="SMART" id="SM00886">
    <property type="entry name" value="Dabb"/>
    <property type="match status" value="1"/>
</dbReference>
<evidence type="ECO:0000313" key="4">
    <source>
        <dbReference type="Proteomes" id="UP001567538"/>
    </source>
</evidence>
<evidence type="ECO:0000256" key="1">
    <source>
        <dbReference type="ARBA" id="ARBA00011738"/>
    </source>
</evidence>
<dbReference type="InterPro" id="IPR011008">
    <property type="entry name" value="Dimeric_a/b-barrel"/>
</dbReference>
<dbReference type="Proteomes" id="UP001567538">
    <property type="component" value="Unassembled WGS sequence"/>
</dbReference>
<feature type="domain" description="Stress-response A/B barrel" evidence="2">
    <location>
        <begin position="9"/>
        <end position="103"/>
    </location>
</feature>
<evidence type="ECO:0000259" key="2">
    <source>
        <dbReference type="PROSITE" id="PS51502"/>
    </source>
</evidence>
<comment type="caution">
    <text evidence="3">The sequence shown here is derived from an EMBL/GenBank/DDBJ whole genome shotgun (WGS) entry which is preliminary data.</text>
</comment>
<dbReference type="AlphaFoldDB" id="A0ABD1FU50"/>
<dbReference type="SUPFAM" id="SSF54909">
    <property type="entry name" value="Dimeric alpha+beta barrel"/>
    <property type="match status" value="1"/>
</dbReference>
<name>A0ABD1FU50_SALDI</name>
<organism evidence="3 4">
    <name type="scientific">Salvia divinorum</name>
    <name type="common">Maria pastora</name>
    <name type="synonym">Diviner's sage</name>
    <dbReference type="NCBI Taxonomy" id="28513"/>
    <lineage>
        <taxon>Eukaryota</taxon>
        <taxon>Viridiplantae</taxon>
        <taxon>Streptophyta</taxon>
        <taxon>Embryophyta</taxon>
        <taxon>Tracheophyta</taxon>
        <taxon>Spermatophyta</taxon>
        <taxon>Magnoliopsida</taxon>
        <taxon>eudicotyledons</taxon>
        <taxon>Gunneridae</taxon>
        <taxon>Pentapetalae</taxon>
        <taxon>asterids</taxon>
        <taxon>lamiids</taxon>
        <taxon>Lamiales</taxon>
        <taxon>Lamiaceae</taxon>
        <taxon>Nepetoideae</taxon>
        <taxon>Mentheae</taxon>
        <taxon>Salviinae</taxon>
        <taxon>Salvia</taxon>
        <taxon>Salvia subgen. Calosphace</taxon>
    </lineage>
</organism>
<proteinExistence type="predicted"/>
<dbReference type="InterPro" id="IPR044662">
    <property type="entry name" value="HS1/DABB1-like"/>
</dbReference>
<protein>
    <submittedName>
        <fullName evidence="3">Stress-response A/B barrel domain-containing protein HS1-like</fullName>
    </submittedName>
</protein>
<dbReference type="PANTHER" id="PTHR33178:SF10">
    <property type="entry name" value="STRESS-RESPONSE A_B BARREL DOMAIN-CONTAINING PROTEIN"/>
    <property type="match status" value="1"/>
</dbReference>
<keyword evidence="4" id="KW-1185">Reference proteome</keyword>
<evidence type="ECO:0000313" key="3">
    <source>
        <dbReference type="EMBL" id="KAL1535360.1"/>
    </source>
</evidence>
<dbReference type="Pfam" id="PF07876">
    <property type="entry name" value="Dabb"/>
    <property type="match status" value="1"/>
</dbReference>
<reference evidence="3 4" key="1">
    <citation type="submission" date="2024-06" db="EMBL/GenBank/DDBJ databases">
        <title>A chromosome level genome sequence of Diviner's sage (Salvia divinorum).</title>
        <authorList>
            <person name="Ford S.A."/>
            <person name="Ro D.-K."/>
            <person name="Ness R.W."/>
            <person name="Phillips M.A."/>
        </authorList>
    </citation>
    <scope>NUCLEOTIDE SEQUENCE [LARGE SCALE GENOMIC DNA]</scope>
    <source>
        <strain evidence="3">SAF-2024a</strain>
        <tissue evidence="3">Leaf</tissue>
    </source>
</reference>
<comment type="subunit">
    <text evidence="1">Homodimer.</text>
</comment>
<dbReference type="EMBL" id="JBEAFC010000011">
    <property type="protein sequence ID" value="KAL1535360.1"/>
    <property type="molecule type" value="Genomic_DNA"/>
</dbReference>
<accession>A0ABD1FU50</accession>